<organism evidence="2 3">
    <name type="scientific">Arthrobacter glacialis</name>
    <dbReference type="NCBI Taxonomy" id="1664"/>
    <lineage>
        <taxon>Bacteria</taxon>
        <taxon>Bacillati</taxon>
        <taxon>Actinomycetota</taxon>
        <taxon>Actinomycetes</taxon>
        <taxon>Micrococcales</taxon>
        <taxon>Micrococcaceae</taxon>
        <taxon>Arthrobacter</taxon>
    </lineage>
</organism>
<sequence length="151" mass="16517">MIKLARATESDMAEISEFLRIADLTLSGLDSSTVHLWISRDETTARIFATTGYESSEDGSHALIRSVAVDPELRGAGIGLELAQFAMERAVEAGAKQAWLFSRRSGPFWQKAGFTSADTNELAVALASTHQVQLFTETGQLGREVAWNRQL</sequence>
<proteinExistence type="predicted"/>
<dbReference type="GO" id="GO:0016747">
    <property type="term" value="F:acyltransferase activity, transferring groups other than amino-acyl groups"/>
    <property type="evidence" value="ECO:0007669"/>
    <property type="project" value="InterPro"/>
</dbReference>
<evidence type="ECO:0000259" key="1">
    <source>
        <dbReference type="PROSITE" id="PS51186"/>
    </source>
</evidence>
<dbReference type="AlphaFoldDB" id="A0A2S3ZVA0"/>
<dbReference type="EMBL" id="PPXC01000008">
    <property type="protein sequence ID" value="POH73181.1"/>
    <property type="molecule type" value="Genomic_DNA"/>
</dbReference>
<comment type="caution">
    <text evidence="2">The sequence shown here is derived from an EMBL/GenBank/DDBJ whole genome shotgun (WGS) entry which is preliminary data.</text>
</comment>
<name>A0A2S3ZVA0_ARTGL</name>
<dbReference type="Proteomes" id="UP000237061">
    <property type="component" value="Unassembled WGS sequence"/>
</dbReference>
<keyword evidence="2" id="KW-0808">Transferase</keyword>
<dbReference type="InterPro" id="IPR000182">
    <property type="entry name" value="GNAT_dom"/>
</dbReference>
<keyword evidence="3" id="KW-1185">Reference proteome</keyword>
<dbReference type="Gene3D" id="3.40.630.30">
    <property type="match status" value="1"/>
</dbReference>
<evidence type="ECO:0000313" key="2">
    <source>
        <dbReference type="EMBL" id="POH73181.1"/>
    </source>
</evidence>
<feature type="domain" description="N-acetyltransferase" evidence="1">
    <location>
        <begin position="1"/>
        <end position="131"/>
    </location>
</feature>
<evidence type="ECO:0000313" key="3">
    <source>
        <dbReference type="Proteomes" id="UP000237061"/>
    </source>
</evidence>
<dbReference type="RefSeq" id="WP_103465925.1">
    <property type="nucleotide sequence ID" value="NZ_PPXB01000014.1"/>
</dbReference>
<accession>A0A2S3ZVA0</accession>
<protein>
    <submittedName>
        <fullName evidence="2">GNAT family N-acetyltransferase</fullName>
    </submittedName>
</protein>
<reference evidence="2 3" key="1">
    <citation type="submission" date="2018-01" db="EMBL/GenBank/DDBJ databases">
        <title>Arthrobacter sp. nov., from glaciers in China.</title>
        <authorList>
            <person name="Liu Q."/>
            <person name="Xin Y.-H."/>
        </authorList>
    </citation>
    <scope>NUCLEOTIDE SEQUENCE [LARGE SCALE GENOMIC DNA]</scope>
    <source>
        <strain evidence="2 3">HLT2-12-2</strain>
    </source>
</reference>
<dbReference type="OrthoDB" id="3429276at2"/>
<dbReference type="SUPFAM" id="SSF55729">
    <property type="entry name" value="Acyl-CoA N-acyltransferases (Nat)"/>
    <property type="match status" value="1"/>
</dbReference>
<dbReference type="CDD" id="cd04301">
    <property type="entry name" value="NAT_SF"/>
    <property type="match status" value="1"/>
</dbReference>
<dbReference type="PROSITE" id="PS51186">
    <property type="entry name" value="GNAT"/>
    <property type="match status" value="1"/>
</dbReference>
<dbReference type="Pfam" id="PF00583">
    <property type="entry name" value="Acetyltransf_1"/>
    <property type="match status" value="1"/>
</dbReference>
<gene>
    <name evidence="2" type="ORF">CVS27_11705</name>
</gene>
<dbReference type="InterPro" id="IPR016181">
    <property type="entry name" value="Acyl_CoA_acyltransferase"/>
</dbReference>